<dbReference type="GO" id="GO:0071028">
    <property type="term" value="P:nuclear mRNA surveillance"/>
    <property type="evidence" value="ECO:0007669"/>
    <property type="project" value="UniProtKB-ARBA"/>
</dbReference>
<dbReference type="InterPro" id="IPR036612">
    <property type="entry name" value="KH_dom_type_1_sf"/>
</dbReference>
<keyword evidence="10" id="KW-0378">Hydrolase</keyword>
<evidence type="ECO:0000256" key="1">
    <source>
        <dbReference type="ARBA" id="ARBA00004123"/>
    </source>
</evidence>
<evidence type="ECO:0000256" key="7">
    <source>
        <dbReference type="SAM" id="MobiDB-lite"/>
    </source>
</evidence>
<dbReference type="GO" id="GO:0071034">
    <property type="term" value="P:CUT catabolic process"/>
    <property type="evidence" value="ECO:0007669"/>
    <property type="project" value="TreeGrafter"/>
</dbReference>
<gene>
    <name evidence="10" type="ORF">UCRPC4_g04821</name>
</gene>
<feature type="compositionally biased region" description="Low complexity" evidence="7">
    <location>
        <begin position="254"/>
        <end position="265"/>
    </location>
</feature>
<dbReference type="GO" id="GO:0034475">
    <property type="term" value="P:U4 snRNA 3'-end processing"/>
    <property type="evidence" value="ECO:0007669"/>
    <property type="project" value="TreeGrafter"/>
</dbReference>
<evidence type="ECO:0000256" key="6">
    <source>
        <dbReference type="ARBA" id="ARBA00023242"/>
    </source>
</evidence>
<dbReference type="PANTHER" id="PTHR21321">
    <property type="entry name" value="PNAS-3 RELATED"/>
    <property type="match status" value="1"/>
</dbReference>
<dbReference type="SUPFAM" id="SSF54791">
    <property type="entry name" value="Eukaryotic type KH-domain (KH-domain type I)"/>
    <property type="match status" value="1"/>
</dbReference>
<comment type="similarity">
    <text evidence="2">Belongs to the RRP4 family.</text>
</comment>
<dbReference type="GO" id="GO:0071035">
    <property type="term" value="P:nuclear polyadenylation-dependent rRNA catabolic process"/>
    <property type="evidence" value="ECO:0007669"/>
    <property type="project" value="TreeGrafter"/>
</dbReference>
<dbReference type="GO" id="GO:0071051">
    <property type="term" value="P:poly(A)-dependent snoRNA 3'-end processing"/>
    <property type="evidence" value="ECO:0007669"/>
    <property type="project" value="TreeGrafter"/>
</dbReference>
<evidence type="ECO:0000259" key="8">
    <source>
        <dbReference type="Pfam" id="PF14382"/>
    </source>
</evidence>
<keyword evidence="11" id="KW-1185">Reference proteome</keyword>
<protein>
    <submittedName>
        <fullName evidence="10">Putative exosome complex exonuclease rrp4</fullName>
    </submittedName>
</protein>
<dbReference type="Pfam" id="PF21266">
    <property type="entry name" value="S1_RRP4"/>
    <property type="match status" value="1"/>
</dbReference>
<dbReference type="InterPro" id="IPR026699">
    <property type="entry name" value="Exosome_RNA_bind1/RRP40/RRP4"/>
</dbReference>
<dbReference type="GO" id="GO:0000176">
    <property type="term" value="C:nuclear exosome (RNase complex)"/>
    <property type="evidence" value="ECO:0007669"/>
    <property type="project" value="TreeGrafter"/>
</dbReference>
<dbReference type="Gene3D" id="2.40.50.100">
    <property type="match status" value="1"/>
</dbReference>
<dbReference type="EMBL" id="LCWF01000117">
    <property type="protein sequence ID" value="KKY18759.1"/>
    <property type="molecule type" value="Genomic_DNA"/>
</dbReference>
<organism evidence="10 11">
    <name type="scientific">Phaeomoniella chlamydospora</name>
    <name type="common">Phaeoacremonium chlamydosporum</name>
    <dbReference type="NCBI Taxonomy" id="158046"/>
    <lineage>
        <taxon>Eukaryota</taxon>
        <taxon>Fungi</taxon>
        <taxon>Dikarya</taxon>
        <taxon>Ascomycota</taxon>
        <taxon>Pezizomycotina</taxon>
        <taxon>Eurotiomycetes</taxon>
        <taxon>Chaetothyriomycetidae</taxon>
        <taxon>Phaeomoniellales</taxon>
        <taxon>Phaeomoniellaceae</taxon>
        <taxon>Phaeomoniella</taxon>
    </lineage>
</organism>
<dbReference type="GO" id="GO:0004527">
    <property type="term" value="F:exonuclease activity"/>
    <property type="evidence" value="ECO:0007669"/>
    <property type="project" value="UniProtKB-KW"/>
</dbReference>
<keyword evidence="5" id="KW-0694">RNA-binding</keyword>
<dbReference type="Pfam" id="PF14382">
    <property type="entry name" value="ECR1_N"/>
    <property type="match status" value="1"/>
</dbReference>
<feature type="region of interest" description="Disordered" evidence="7">
    <location>
        <begin position="1"/>
        <end position="42"/>
    </location>
</feature>
<dbReference type="InterPro" id="IPR048565">
    <property type="entry name" value="S1_RRP4"/>
</dbReference>
<dbReference type="FunFam" id="2.40.50.140:FF:000038">
    <property type="entry name" value="Exosome complex component RRP4"/>
    <property type="match status" value="1"/>
</dbReference>
<keyword evidence="10" id="KW-0540">Nuclease</keyword>
<proteinExistence type="inferred from homology"/>
<dbReference type="SUPFAM" id="SSF110324">
    <property type="entry name" value="Ribosomal L27 protein-like"/>
    <property type="match status" value="1"/>
</dbReference>
<dbReference type="GO" id="GO:0000467">
    <property type="term" value="P:exonucleolytic trimming to generate mature 3'-end of 5.8S rRNA from tricistronic rRNA transcript (SSU-rRNA, 5.8S rRNA, LSU-rRNA)"/>
    <property type="evidence" value="ECO:0007669"/>
    <property type="project" value="TreeGrafter"/>
</dbReference>
<evidence type="ECO:0000259" key="9">
    <source>
        <dbReference type="Pfam" id="PF21266"/>
    </source>
</evidence>
<feature type="domain" description="RRP4 S1" evidence="9">
    <location>
        <begin position="101"/>
        <end position="172"/>
    </location>
</feature>
<feature type="region of interest" description="Disordered" evidence="7">
    <location>
        <begin position="253"/>
        <end position="282"/>
    </location>
</feature>
<dbReference type="PANTHER" id="PTHR21321:SF4">
    <property type="entry name" value="EXOSOME COMPLEX COMPONENT RRP4"/>
    <property type="match status" value="1"/>
</dbReference>
<dbReference type="OrthoDB" id="1650at2759"/>
<dbReference type="GO" id="GO:0003723">
    <property type="term" value="F:RNA binding"/>
    <property type="evidence" value="ECO:0007669"/>
    <property type="project" value="UniProtKB-KW"/>
</dbReference>
<keyword evidence="6" id="KW-0539">Nucleus</keyword>
<comment type="caution">
    <text evidence="10">The sequence shown here is derived from an EMBL/GenBank/DDBJ whole genome shotgun (WGS) entry which is preliminary data.</text>
</comment>
<name>A0A0G2E815_PHACM</name>
<comment type="subcellular location">
    <subcellularLocation>
        <location evidence="1">Nucleus</location>
    </subcellularLocation>
</comment>
<dbReference type="InterPro" id="IPR012340">
    <property type="entry name" value="NA-bd_OB-fold"/>
</dbReference>
<evidence type="ECO:0000256" key="2">
    <source>
        <dbReference type="ARBA" id="ARBA00009155"/>
    </source>
</evidence>
<dbReference type="GO" id="GO:0000177">
    <property type="term" value="C:cytoplasmic exosome (RNase complex)"/>
    <property type="evidence" value="ECO:0007669"/>
    <property type="project" value="TreeGrafter"/>
</dbReference>
<reference evidence="10 11" key="2">
    <citation type="submission" date="2015-05" db="EMBL/GenBank/DDBJ databases">
        <authorList>
            <person name="Morales-Cruz A."/>
            <person name="Amrine K.C."/>
            <person name="Cantu D."/>
        </authorList>
    </citation>
    <scope>NUCLEOTIDE SEQUENCE [LARGE SCALE GENOMIC DNA]</scope>
    <source>
        <strain evidence="10">UCRPC4</strain>
    </source>
</reference>
<sequence>MGLKIVPPSPDEPRHHDPTVSCRSPSSISSDDDEGSSRPTKRARLTATSLVTPGETITTEQTWMRGHGTYTLPTSSSIHATLAGTLVRTNKLLSVTPLRARYIPSIGDLVIGRIVEVQSRRWKVDISAPLLAQLPLSSINLPGGVLRRRTTADELQMRQFFNEGELVLAEVQAVGQQDGTAGLHTRSLRYGKLKNGVFVQVLGSGSGPGVVRGKRQSFTVGSAGAGAGTGAGAGEVDVVLGVNGFCWVSAHVEPPTSQSQPGSTSERQQQERLGTGSHSTVSITSLEEQVSTSIYSSQNDIVSPSTRREITRIVGVIRALADGGIKVDEDSVTRGYNASLELELELDGDNHMKGLGDVEDEDEEGMKGIYLGGEVGRRVCEMVGSGYGSISGGDREGEGDMMDEGY</sequence>
<reference evidence="10 11" key="1">
    <citation type="submission" date="2015-05" db="EMBL/GenBank/DDBJ databases">
        <title>Distinctive expansion of gene families associated with plant cell wall degradation and secondary metabolism in the genomes of grapevine trunk pathogens.</title>
        <authorList>
            <person name="Lawrence D.P."/>
            <person name="Travadon R."/>
            <person name="Rolshausen P.E."/>
            <person name="Baumgartner K."/>
        </authorList>
    </citation>
    <scope>NUCLEOTIDE SEQUENCE [LARGE SCALE GENOMIC DNA]</scope>
    <source>
        <strain evidence="10">UCRPC4</strain>
    </source>
</reference>
<dbReference type="Proteomes" id="UP000053317">
    <property type="component" value="Unassembled WGS sequence"/>
</dbReference>
<dbReference type="Gene3D" id="2.40.50.140">
    <property type="entry name" value="Nucleic acid-binding proteins"/>
    <property type="match status" value="1"/>
</dbReference>
<dbReference type="CDD" id="cd05789">
    <property type="entry name" value="S1_Rrp4"/>
    <property type="match status" value="1"/>
</dbReference>
<dbReference type="GO" id="GO:0071038">
    <property type="term" value="P:TRAMP-dependent tRNA surveillance pathway"/>
    <property type="evidence" value="ECO:0007669"/>
    <property type="project" value="TreeGrafter"/>
</dbReference>
<evidence type="ECO:0000256" key="3">
    <source>
        <dbReference type="ARBA" id="ARBA00022552"/>
    </source>
</evidence>
<evidence type="ECO:0000256" key="5">
    <source>
        <dbReference type="ARBA" id="ARBA00022884"/>
    </source>
</evidence>
<accession>A0A0G2E815</accession>
<keyword evidence="3" id="KW-0698">rRNA processing</keyword>
<feature type="domain" description="Exosome complex component N-terminal" evidence="8">
    <location>
        <begin position="50"/>
        <end position="89"/>
    </location>
</feature>
<keyword evidence="4" id="KW-0271">Exosome</keyword>
<dbReference type="AlphaFoldDB" id="A0A0G2E815"/>
<dbReference type="InterPro" id="IPR025721">
    <property type="entry name" value="Exosome_cplx_N_dom"/>
</dbReference>
<evidence type="ECO:0000313" key="11">
    <source>
        <dbReference type="Proteomes" id="UP000053317"/>
    </source>
</evidence>
<dbReference type="SUPFAM" id="SSF50249">
    <property type="entry name" value="Nucleic acid-binding proteins"/>
    <property type="match status" value="1"/>
</dbReference>
<evidence type="ECO:0000256" key="4">
    <source>
        <dbReference type="ARBA" id="ARBA00022835"/>
    </source>
</evidence>
<evidence type="ECO:0000313" key="10">
    <source>
        <dbReference type="EMBL" id="KKY18759.1"/>
    </source>
</evidence>
<keyword evidence="10" id="KW-0269">Exonuclease</keyword>